<dbReference type="Proteomes" id="UP000010138">
    <property type="component" value="Unassembled WGS sequence"/>
</dbReference>
<proteinExistence type="predicted"/>
<protein>
    <submittedName>
        <fullName evidence="3">Putative lipoprotein</fullName>
    </submittedName>
</protein>
<dbReference type="AlphaFoldDB" id="F5VZR0"/>
<feature type="compositionally biased region" description="Low complexity" evidence="1">
    <location>
        <begin position="26"/>
        <end position="48"/>
    </location>
</feature>
<evidence type="ECO:0000313" key="4">
    <source>
        <dbReference type="Proteomes" id="UP000010138"/>
    </source>
</evidence>
<evidence type="ECO:0000256" key="2">
    <source>
        <dbReference type="SAM" id="SignalP"/>
    </source>
</evidence>
<feature type="chain" id="PRO_5039690275" evidence="2">
    <location>
        <begin position="28"/>
        <end position="179"/>
    </location>
</feature>
<feature type="region of interest" description="Disordered" evidence="1">
    <location>
        <begin position="26"/>
        <end position="51"/>
    </location>
</feature>
<keyword evidence="2" id="KW-0732">Signal</keyword>
<dbReference type="Gene3D" id="3.30.1830.10">
    <property type="entry name" value="YehR-like"/>
    <property type="match status" value="1"/>
</dbReference>
<comment type="caution">
    <text evidence="3">The sequence shown here is derived from an EMBL/GenBank/DDBJ whole genome shotgun (WGS) entry which is preliminary data.</text>
</comment>
<evidence type="ECO:0000256" key="1">
    <source>
        <dbReference type="SAM" id="MobiDB-lite"/>
    </source>
</evidence>
<feature type="signal peptide" evidence="2">
    <location>
        <begin position="1"/>
        <end position="27"/>
    </location>
</feature>
<dbReference type="InterPro" id="IPR009736">
    <property type="entry name" value="DUF1307"/>
</dbReference>
<keyword evidence="3" id="KW-0449">Lipoprotein</keyword>
<gene>
    <name evidence="3" type="ORF">HMPREF9967_1609</name>
</gene>
<sequence length="179" mass="19401">MNKYFKMTLCVALPLAILLGCSKQSSSSSTSSAKGETTQVDSTSQQTTENKSEVKTVTFVNDTHSDLNSTLTYIVDGDNVLKHSGHNVYDPEAIGTTAEKLKTSVEEAYKGYEGLKGVTHSIEIKDGKVVQHTEIDFTVASLDELKKALPDEYSGIGDSVSFSASEKMLKDLGYTEKTN</sequence>
<dbReference type="EMBL" id="AFNN01000010">
    <property type="protein sequence ID" value="EGL87150.1"/>
    <property type="molecule type" value="Genomic_DNA"/>
</dbReference>
<reference evidence="3 4" key="1">
    <citation type="submission" date="2011-04" db="EMBL/GenBank/DDBJ databases">
        <authorList>
            <person name="Durkin A.S."/>
            <person name="Radune D."/>
            <person name="Hostetler J."/>
            <person name="Torralba M."/>
            <person name="Gillis M."/>
            <person name="Methe B."/>
            <person name="Sutton G."/>
            <person name="Nelson K.E."/>
        </authorList>
    </citation>
    <scope>NUCLEOTIDE SEQUENCE [LARGE SCALE GENOMIC DNA]</scope>
    <source>
        <strain evidence="3 4">SK1076</strain>
    </source>
</reference>
<dbReference type="PROSITE" id="PS51257">
    <property type="entry name" value="PROKAR_LIPOPROTEIN"/>
    <property type="match status" value="1"/>
</dbReference>
<evidence type="ECO:0000313" key="3">
    <source>
        <dbReference type="EMBL" id="EGL87150.1"/>
    </source>
</evidence>
<dbReference type="RefSeq" id="WP_006150170.1">
    <property type="nucleotide sequence ID" value="NZ_AFNN01000010.1"/>
</dbReference>
<dbReference type="eggNOG" id="COG4808">
    <property type="taxonomic scope" value="Bacteria"/>
</dbReference>
<dbReference type="SUPFAM" id="SSF160704">
    <property type="entry name" value="YehR-like"/>
    <property type="match status" value="1"/>
</dbReference>
<name>F5VZR0_9STRE</name>
<dbReference type="InterPro" id="IPR036699">
    <property type="entry name" value="YehR-like_sf"/>
</dbReference>
<organism evidence="3 4">
    <name type="scientific">Streptococcus infantis SK1076</name>
    <dbReference type="NCBI Taxonomy" id="1005705"/>
    <lineage>
        <taxon>Bacteria</taxon>
        <taxon>Bacillati</taxon>
        <taxon>Bacillota</taxon>
        <taxon>Bacilli</taxon>
        <taxon>Lactobacillales</taxon>
        <taxon>Streptococcaceae</taxon>
        <taxon>Streptococcus</taxon>
    </lineage>
</organism>
<dbReference type="Pfam" id="PF06998">
    <property type="entry name" value="DUF1307"/>
    <property type="match status" value="1"/>
</dbReference>
<accession>F5VZR0</accession>